<evidence type="ECO:0000256" key="2">
    <source>
        <dbReference type="ARBA" id="ARBA00022741"/>
    </source>
</evidence>
<evidence type="ECO:0000256" key="3">
    <source>
        <dbReference type="ARBA" id="ARBA00022801"/>
    </source>
</evidence>
<protein>
    <recommendedName>
        <fullName evidence="7">R3H domain-containing protein</fullName>
    </recommendedName>
</protein>
<dbReference type="Proteomes" id="UP001162640">
    <property type="component" value="Unassembled WGS sequence"/>
</dbReference>
<dbReference type="InterPro" id="IPR041677">
    <property type="entry name" value="DNA2/NAM7_AAA_11"/>
</dbReference>
<dbReference type="Pfam" id="PF01424">
    <property type="entry name" value="R3H"/>
    <property type="match status" value="1"/>
</dbReference>
<feature type="region of interest" description="Disordered" evidence="6">
    <location>
        <begin position="545"/>
        <end position="661"/>
    </location>
</feature>
<feature type="compositionally biased region" description="Acidic residues" evidence="6">
    <location>
        <begin position="562"/>
        <end position="574"/>
    </location>
</feature>
<dbReference type="Gene3D" id="3.30.1370.50">
    <property type="entry name" value="R3H-like domain"/>
    <property type="match status" value="1"/>
</dbReference>
<comment type="similarity">
    <text evidence="1">Belongs to the DNA2/NAM7 helicase family.</text>
</comment>
<keyword evidence="5" id="KW-0067">ATP-binding</keyword>
<dbReference type="GO" id="GO:0005524">
    <property type="term" value="F:ATP binding"/>
    <property type="evidence" value="ECO:0007669"/>
    <property type="project" value="UniProtKB-KW"/>
</dbReference>
<dbReference type="PROSITE" id="PS51061">
    <property type="entry name" value="R3H"/>
    <property type="match status" value="1"/>
</dbReference>
<organism evidence="8 9">
    <name type="scientific">Triparma laevis f. inornata</name>
    <dbReference type="NCBI Taxonomy" id="1714386"/>
    <lineage>
        <taxon>Eukaryota</taxon>
        <taxon>Sar</taxon>
        <taxon>Stramenopiles</taxon>
        <taxon>Ochrophyta</taxon>
        <taxon>Bolidophyceae</taxon>
        <taxon>Parmales</taxon>
        <taxon>Triparmaceae</taxon>
        <taxon>Triparma</taxon>
    </lineage>
</organism>
<dbReference type="FunFam" id="3.40.50.300:FF:000326">
    <property type="entry name" value="P-loop containing nucleoside triphosphate hydrolase"/>
    <property type="match status" value="1"/>
</dbReference>
<feature type="compositionally biased region" description="Basic residues" evidence="6">
    <location>
        <begin position="615"/>
        <end position="627"/>
    </location>
</feature>
<dbReference type="SUPFAM" id="SSF52540">
    <property type="entry name" value="P-loop containing nucleoside triphosphate hydrolases"/>
    <property type="match status" value="1"/>
</dbReference>
<dbReference type="EMBL" id="BLQM01000123">
    <property type="protein sequence ID" value="GMH66593.1"/>
    <property type="molecule type" value="Genomic_DNA"/>
</dbReference>
<dbReference type="Pfam" id="PF13087">
    <property type="entry name" value="AAA_12"/>
    <property type="match status" value="1"/>
</dbReference>
<dbReference type="InterPro" id="IPR050534">
    <property type="entry name" value="Coronavir_polyprotein_1ab"/>
</dbReference>
<dbReference type="InterPro" id="IPR001374">
    <property type="entry name" value="R3H_dom"/>
</dbReference>
<dbReference type="GO" id="GO:0016787">
    <property type="term" value="F:hydrolase activity"/>
    <property type="evidence" value="ECO:0007669"/>
    <property type="project" value="UniProtKB-KW"/>
</dbReference>
<evidence type="ECO:0000313" key="8">
    <source>
        <dbReference type="EMBL" id="GMH66593.1"/>
    </source>
</evidence>
<evidence type="ECO:0000259" key="7">
    <source>
        <dbReference type="PROSITE" id="PS51061"/>
    </source>
</evidence>
<dbReference type="PANTHER" id="PTHR43788">
    <property type="entry name" value="DNA2/NAM7 HELICASE FAMILY MEMBER"/>
    <property type="match status" value="1"/>
</dbReference>
<dbReference type="InterPro" id="IPR047187">
    <property type="entry name" value="SF1_C_Upf1"/>
</dbReference>
<dbReference type="Gene3D" id="3.40.50.300">
    <property type="entry name" value="P-loop containing nucleotide triphosphate hydrolases"/>
    <property type="match status" value="2"/>
</dbReference>
<feature type="compositionally biased region" description="Gly residues" evidence="6">
    <location>
        <begin position="597"/>
        <end position="611"/>
    </location>
</feature>
<accession>A0A9W7ACA3</accession>
<dbReference type="InterPro" id="IPR036867">
    <property type="entry name" value="R3H_dom_sf"/>
</dbReference>
<comment type="caution">
    <text evidence="8">The sequence shown here is derived from an EMBL/GenBank/DDBJ whole genome shotgun (WGS) entry which is preliminary data.</text>
</comment>
<reference evidence="9" key="1">
    <citation type="journal article" date="2023" name="Commun. Biol.">
        <title>Genome analysis of Parmales, the sister group of diatoms, reveals the evolutionary specialization of diatoms from phago-mixotrophs to photoautotrophs.</title>
        <authorList>
            <person name="Ban H."/>
            <person name="Sato S."/>
            <person name="Yoshikawa S."/>
            <person name="Yamada K."/>
            <person name="Nakamura Y."/>
            <person name="Ichinomiya M."/>
            <person name="Sato N."/>
            <person name="Blanc-Mathieu R."/>
            <person name="Endo H."/>
            <person name="Kuwata A."/>
            <person name="Ogata H."/>
        </authorList>
    </citation>
    <scope>NUCLEOTIDE SEQUENCE [LARGE SCALE GENOMIC DNA]</scope>
</reference>
<dbReference type="PANTHER" id="PTHR43788:SF8">
    <property type="entry name" value="DNA-BINDING PROTEIN SMUBP-2"/>
    <property type="match status" value="1"/>
</dbReference>
<feature type="region of interest" description="Disordered" evidence="6">
    <location>
        <begin position="703"/>
        <end position="739"/>
    </location>
</feature>
<feature type="region of interest" description="Disordered" evidence="6">
    <location>
        <begin position="431"/>
        <end position="470"/>
    </location>
</feature>
<name>A0A9W7ACA3_9STRA</name>
<feature type="compositionally biased region" description="Acidic residues" evidence="6">
    <location>
        <begin position="652"/>
        <end position="661"/>
    </location>
</feature>
<keyword evidence="2" id="KW-0547">Nucleotide-binding</keyword>
<gene>
    <name evidence="8" type="ORF">TL16_g04467</name>
</gene>
<evidence type="ECO:0000256" key="5">
    <source>
        <dbReference type="ARBA" id="ARBA00022840"/>
    </source>
</evidence>
<dbReference type="SUPFAM" id="SSF82708">
    <property type="entry name" value="R3H domain"/>
    <property type="match status" value="1"/>
</dbReference>
<dbReference type="InterPro" id="IPR027417">
    <property type="entry name" value="P-loop_NTPase"/>
</dbReference>
<feature type="compositionally biased region" description="Basic and acidic residues" evidence="6">
    <location>
        <begin position="585"/>
        <end position="595"/>
    </location>
</feature>
<proteinExistence type="inferred from homology"/>
<dbReference type="GO" id="GO:0003676">
    <property type="term" value="F:nucleic acid binding"/>
    <property type="evidence" value="ECO:0007669"/>
    <property type="project" value="UniProtKB-UniRule"/>
</dbReference>
<evidence type="ECO:0000256" key="1">
    <source>
        <dbReference type="ARBA" id="ARBA00007913"/>
    </source>
</evidence>
<keyword evidence="3" id="KW-0378">Hydrolase</keyword>
<dbReference type="AlphaFoldDB" id="A0A9W7ACA3"/>
<dbReference type="Pfam" id="PF13086">
    <property type="entry name" value="AAA_11"/>
    <property type="match status" value="1"/>
</dbReference>
<feature type="compositionally biased region" description="Basic and acidic residues" evidence="6">
    <location>
        <begin position="721"/>
        <end position="733"/>
    </location>
</feature>
<feature type="domain" description="R3H" evidence="7">
    <location>
        <begin position="469"/>
        <end position="535"/>
    </location>
</feature>
<keyword evidence="4" id="KW-0347">Helicase</keyword>
<dbReference type="GO" id="GO:0043139">
    <property type="term" value="F:5'-3' DNA helicase activity"/>
    <property type="evidence" value="ECO:0007669"/>
    <property type="project" value="TreeGrafter"/>
</dbReference>
<dbReference type="GO" id="GO:0005694">
    <property type="term" value="C:chromosome"/>
    <property type="evidence" value="ECO:0007669"/>
    <property type="project" value="UniProtKB-ARBA"/>
</dbReference>
<evidence type="ECO:0000313" key="9">
    <source>
        <dbReference type="Proteomes" id="UP001162640"/>
    </source>
</evidence>
<feature type="compositionally biased region" description="Basic and acidic residues" evidence="6">
    <location>
        <begin position="439"/>
        <end position="454"/>
    </location>
</feature>
<sequence>MVGGGKKVLVTSGSNVSVDNLVKRLGATGGGDSRRNLIKNGREIPRSKICRIGHPARLNDDVLMYSLSALVEGDDGTSIVNDVKKEMENNLKTMNNPKAKYAEKNRAWKDMKFLRKEARDRENKISSQILKNCDVILATNVGADSRLLKDIKFDVTIIDEVAQSIESECYIPILKSPKLIIAGDHKQLPPYVSSGNVKASELSVTLFERLMKVYSKNITGISRMLEIQYRMNSKINGCMSLLMYNGRVTSGSSNESSTILNLSPLIFCDTSGCDMEELTELDGSRSNPSEALIILHKVTQLLTSHKIPSKDIGVITPYNGQVRLIKSIFKEEGVEGVEVKSVDGFQGGEKDCVLISLVRSNGEGEIGFLKEKRRLNVAVTRAKRHCFMVGDSGTVRGDAFLSAVLDYFEEEGAVESGYLIGGEGGGKVGGFDGGVGGRKKNEEKKNGELKRGEGLKSSSQKKSSGYKREEKSNRILDKINKFFESGKVGAEMGMGKNLDSKDRYLVHEMCEQLGGLEHTSKGEGKDRGIFIKKIKEVVGVGEVVVEEEEEEGKKVAGFSELSVDDDDDDDDEEGGGGPNALLKQLAEERRKRQEAAGEGGEGGEGGGGEGGGEGKKKKKKKKKKKTTTLRDKANAQVPLPDVKVKQKKSAEAEVDDDDDDDEMAFLDAIVKETSKSHGRKLENATGKGYSTIMNGILNARPGQAVGTAEKNRNNNKALQAKLKEKAEGRNKKQGEKKKK</sequence>
<feature type="compositionally biased region" description="Basic and acidic residues" evidence="6">
    <location>
        <begin position="642"/>
        <end position="651"/>
    </location>
</feature>
<dbReference type="CDD" id="cd18808">
    <property type="entry name" value="SF1_C_Upf1"/>
    <property type="match status" value="1"/>
</dbReference>
<evidence type="ECO:0000256" key="6">
    <source>
        <dbReference type="SAM" id="MobiDB-lite"/>
    </source>
</evidence>
<dbReference type="InterPro" id="IPR041679">
    <property type="entry name" value="DNA2/NAM7-like_C"/>
</dbReference>
<evidence type="ECO:0000256" key="4">
    <source>
        <dbReference type="ARBA" id="ARBA00022806"/>
    </source>
</evidence>